<sequence>MRHVMLILASLLAVLVLQGCDISDIISSNEYPAVNLTLIGRTSGHGISAELKANDPAHSYSTNSDGFVRLYAKYGQDVLRVTVTYWTLPPSQQRTVTLKFGLSNKAVDQRIVLEDDPYRP</sequence>
<dbReference type="Proteomes" id="UP000228711">
    <property type="component" value="Unassembled WGS sequence"/>
</dbReference>
<name>A0A2H0YU72_9BACT</name>
<proteinExistence type="predicted"/>
<gene>
    <name evidence="1" type="ORF">COT25_00170</name>
</gene>
<accession>A0A2H0YU72</accession>
<comment type="caution">
    <text evidence="1">The sequence shown here is derived from an EMBL/GenBank/DDBJ whole genome shotgun (WGS) entry which is preliminary data.</text>
</comment>
<evidence type="ECO:0000313" key="2">
    <source>
        <dbReference type="Proteomes" id="UP000228711"/>
    </source>
</evidence>
<reference evidence="2" key="1">
    <citation type="submission" date="2017-09" db="EMBL/GenBank/DDBJ databases">
        <title>Depth-based differentiation of microbial function through sediment-hosted aquifers and enrichment of novel symbionts in the deep terrestrial subsurface.</title>
        <authorList>
            <person name="Probst A.J."/>
            <person name="Ladd B."/>
            <person name="Jarett J.K."/>
            <person name="Geller-Mcgrath D.E."/>
            <person name="Sieber C.M.K."/>
            <person name="Emerson J.B."/>
            <person name="Anantharaman K."/>
            <person name="Thomas B.C."/>
            <person name="Malmstrom R."/>
            <person name="Stieglmeier M."/>
            <person name="Klingl A."/>
            <person name="Woyke T."/>
            <person name="Ryan C.M."/>
            <person name="Banfield J.F."/>
        </authorList>
    </citation>
    <scope>NUCLEOTIDE SEQUENCE [LARGE SCALE GENOMIC DNA]</scope>
</reference>
<dbReference type="PROSITE" id="PS51257">
    <property type="entry name" value="PROKAR_LIPOPROTEIN"/>
    <property type="match status" value="1"/>
</dbReference>
<dbReference type="AlphaFoldDB" id="A0A2H0YU72"/>
<protein>
    <submittedName>
        <fullName evidence="1">Uncharacterized protein</fullName>
    </submittedName>
</protein>
<dbReference type="EMBL" id="PEXV01000007">
    <property type="protein sequence ID" value="PIS41986.1"/>
    <property type="molecule type" value="Genomic_DNA"/>
</dbReference>
<evidence type="ECO:0000313" key="1">
    <source>
        <dbReference type="EMBL" id="PIS41986.1"/>
    </source>
</evidence>
<organism evidence="1 2">
    <name type="scientific">Candidatus Kerfeldbacteria bacterium CG08_land_8_20_14_0_20_42_7</name>
    <dbReference type="NCBI Taxonomy" id="2014245"/>
    <lineage>
        <taxon>Bacteria</taxon>
        <taxon>Candidatus Kerfeldiibacteriota</taxon>
    </lineage>
</organism>